<evidence type="ECO:0000256" key="10">
    <source>
        <dbReference type="ARBA" id="ARBA00023180"/>
    </source>
</evidence>
<dbReference type="SUPFAM" id="SSF52058">
    <property type="entry name" value="L domain-like"/>
    <property type="match status" value="3"/>
</dbReference>
<evidence type="ECO:0000256" key="12">
    <source>
        <dbReference type="SAM" id="Phobius"/>
    </source>
</evidence>
<dbReference type="PROSITE" id="PS50104">
    <property type="entry name" value="TIR"/>
    <property type="match status" value="1"/>
</dbReference>
<keyword evidence="6" id="KW-0677">Repeat</keyword>
<dbReference type="OrthoDB" id="2015831at2759"/>
<dbReference type="InterPro" id="IPR000372">
    <property type="entry name" value="LRRNT"/>
</dbReference>
<dbReference type="SMART" id="SM00013">
    <property type="entry name" value="LRRNT"/>
    <property type="match status" value="1"/>
</dbReference>
<dbReference type="InterPro" id="IPR035897">
    <property type="entry name" value="Toll_tir_struct_dom_sf"/>
</dbReference>
<evidence type="ECO:0000256" key="9">
    <source>
        <dbReference type="ARBA" id="ARBA00023170"/>
    </source>
</evidence>
<proteinExistence type="inferred from homology"/>
<dbReference type="GO" id="GO:0007165">
    <property type="term" value="P:signal transduction"/>
    <property type="evidence" value="ECO:0007669"/>
    <property type="project" value="InterPro"/>
</dbReference>
<dbReference type="SMART" id="SM00365">
    <property type="entry name" value="LRR_SD22"/>
    <property type="match status" value="6"/>
</dbReference>
<feature type="chain" id="PRO_5015626037" description="TIR domain-containing protein" evidence="13">
    <location>
        <begin position="23"/>
        <end position="1335"/>
    </location>
</feature>
<gene>
    <name evidence="15" type="ORF">C0Q70_10450</name>
</gene>
<feature type="domain" description="TIR" evidence="14">
    <location>
        <begin position="1053"/>
        <end position="1222"/>
    </location>
</feature>
<evidence type="ECO:0000256" key="11">
    <source>
        <dbReference type="SAM" id="MobiDB-lite"/>
    </source>
</evidence>
<sequence length="1335" mass="148810">MRICRTLVVSVATLLSLVLVTPMTPGTCPLPPACTCHSPSGDYDSCYVTTVDVSDNTISALPSETTSLQLICSESQFLSHLIWGLFSHLPRLRRLSMSSCQFATVQSRVFQHLLVLESLDIVDCRFLQPLPADLVTTLPRLSSLSFRSSSLHQLPSFCGLSQLAVLNVSHQALPMLEQSVAQCDDTFRLQSLVVLDITNASLAIFPENLIRRAPNLRELHCGWNQIQVVSLPEGVLTQLEALDLYGNQLHSVDFLTKLPLTQMRVLRLQGDGRVAMPVDTVWQLQNVSNLTLANLDIDDSVWPELSALTRLESLGLANNRLTTFNLTSSVRAQLLQLDLAANSIDRIDDVTFADMPALRDLNLSGNSISRLFNNAFSHLTSLSHLSLQTNNLTFISSEAFRSLPHLQVLHLDNNSLTSLSPFALRNMTSLIEFHVSGNRLTFLPNFWDLPSLVLVNANDNLLTQLFWNVFRGARKLEFLFLRNNRLRLVSSFYGDLPDLLVVDLRNNGIENIALGAFDNLPSLSMVRLENNLLSQMGLVFNRMKSLQSLSLDNNSLSQLTINMFPESVKYITVSGNHLSYIEPGLLLNLPHLRSIMLSANWDLVTVDITQMQVPPTLLPKPVVLLGPNHFDCDCRLGYVKAWAQYRQSVTVLRQHLPDFQHLETLFCSTYLGGVGVPFHDVPLEEFVCPYKTPICYGSCPCCTASSETTPFDPMCSCVLTCPDNCTCFTGGSEYVRLYNHVICTSRVLASVPEGIPSQTTHLRLDGNNFGTLKNDSLSGLDHTLVLYLNDSRLHEVQEGAFRSLVNVTRLDLSHNYLQRVSRHTFGNLSRLAHLYLHDNLIRTIESGALEGLTMLATLTIHQNLIKTLGGISGIPLGTSLTLADNPWPCDCHLVAELLRFWAARNRAIADREVVRCFWYEGGAEVMRGQEETNRTGQRGVTRVPLPTHPGEVPDPAGHYSLLLADMQYDVLCSTRPVVLHRPLVAFFDDQTHVAAIAAMLAVVAVVVVVGTLMVWRRREVQALVYVKLGVRLWDNVTSRLDHEEDGGSGGHGRQYDAFVSYSHLDEDFVSHVLVPRLEQTTHRRYRLCVHYRDFPVGAAIADTIIESIEASKRTLLILSENFLDSEWCLFEFRTALHHVLQKDTHRLVAILLTELPAHRLDSDLKVGGSVSPVQSFCPLSLSVYNHLTLSPVRVSRQQVVLKTRTYLRVSDPWFWEKLYFALPDLPSANDPGQSTGDTRPGTGNARRDTGDIRFTVFQARPDNRSLQHDLLIERGDNIIGDTGDNDKGDAGDNNMCDASDKDIGDTGNSDTGDEDRSPAHHPAKTVFHQQHLSSL</sequence>
<evidence type="ECO:0000256" key="2">
    <source>
        <dbReference type="ARBA" id="ARBA00009634"/>
    </source>
</evidence>
<dbReference type="SMART" id="SM00364">
    <property type="entry name" value="LRR_BAC"/>
    <property type="match status" value="4"/>
</dbReference>
<evidence type="ECO:0000259" key="14">
    <source>
        <dbReference type="PROSITE" id="PS50104"/>
    </source>
</evidence>
<evidence type="ECO:0000313" key="15">
    <source>
        <dbReference type="EMBL" id="PVD27875.1"/>
    </source>
</evidence>
<dbReference type="InterPro" id="IPR001611">
    <property type="entry name" value="Leu-rich_rpt"/>
</dbReference>
<dbReference type="InterPro" id="IPR003591">
    <property type="entry name" value="Leu-rich_rpt_typical-subtyp"/>
</dbReference>
<dbReference type="EMBL" id="PZQS01000006">
    <property type="protein sequence ID" value="PVD27875.1"/>
    <property type="molecule type" value="Genomic_DNA"/>
</dbReference>
<keyword evidence="4 12" id="KW-0812">Transmembrane</keyword>
<dbReference type="Pfam" id="PF00560">
    <property type="entry name" value="LRR_1"/>
    <property type="match status" value="1"/>
</dbReference>
<dbReference type="SMART" id="SM00255">
    <property type="entry name" value="TIR"/>
    <property type="match status" value="1"/>
</dbReference>
<dbReference type="PANTHER" id="PTHR24365:SF541">
    <property type="entry name" value="PROTEIN TOLL-RELATED"/>
    <property type="match status" value="1"/>
</dbReference>
<evidence type="ECO:0000256" key="8">
    <source>
        <dbReference type="ARBA" id="ARBA00023136"/>
    </source>
</evidence>
<evidence type="ECO:0000256" key="5">
    <source>
        <dbReference type="ARBA" id="ARBA00022729"/>
    </source>
</evidence>
<evidence type="ECO:0000256" key="13">
    <source>
        <dbReference type="SAM" id="SignalP"/>
    </source>
</evidence>
<dbReference type="GO" id="GO:0045087">
    <property type="term" value="P:innate immune response"/>
    <property type="evidence" value="ECO:0007669"/>
    <property type="project" value="TreeGrafter"/>
</dbReference>
<feature type="signal peptide" evidence="13">
    <location>
        <begin position="1"/>
        <end position="22"/>
    </location>
</feature>
<evidence type="ECO:0000256" key="4">
    <source>
        <dbReference type="ARBA" id="ARBA00022692"/>
    </source>
</evidence>
<keyword evidence="16" id="KW-1185">Reference proteome</keyword>
<keyword evidence="9" id="KW-0675">Receptor</keyword>
<keyword evidence="10" id="KW-0325">Glycoprotein</keyword>
<dbReference type="STRING" id="400727.A0A2T7P368"/>
<evidence type="ECO:0000256" key="1">
    <source>
        <dbReference type="ARBA" id="ARBA00004167"/>
    </source>
</evidence>
<feature type="transmembrane region" description="Helical" evidence="12">
    <location>
        <begin position="993"/>
        <end position="1015"/>
    </location>
</feature>
<dbReference type="GO" id="GO:0038023">
    <property type="term" value="F:signaling receptor activity"/>
    <property type="evidence" value="ECO:0007669"/>
    <property type="project" value="TreeGrafter"/>
</dbReference>
<dbReference type="Gene3D" id="3.40.50.10140">
    <property type="entry name" value="Toll/interleukin-1 receptor homology (TIR) domain"/>
    <property type="match status" value="1"/>
</dbReference>
<evidence type="ECO:0000256" key="3">
    <source>
        <dbReference type="ARBA" id="ARBA00022614"/>
    </source>
</evidence>
<evidence type="ECO:0000313" key="16">
    <source>
        <dbReference type="Proteomes" id="UP000245119"/>
    </source>
</evidence>
<dbReference type="SMART" id="SM00369">
    <property type="entry name" value="LRR_TYP"/>
    <property type="match status" value="18"/>
</dbReference>
<comment type="similarity">
    <text evidence="2">Belongs to the Toll-like receptor family.</text>
</comment>
<keyword evidence="5 13" id="KW-0732">Signal</keyword>
<feature type="region of interest" description="Disordered" evidence="11">
    <location>
        <begin position="929"/>
        <end position="949"/>
    </location>
</feature>
<dbReference type="Pfam" id="PF13855">
    <property type="entry name" value="LRR_8"/>
    <property type="match status" value="3"/>
</dbReference>
<keyword evidence="8 12" id="KW-0472">Membrane</keyword>
<accession>A0A2T7P368</accession>
<dbReference type="Gene3D" id="3.80.10.10">
    <property type="entry name" value="Ribonuclease Inhibitor"/>
    <property type="match status" value="5"/>
</dbReference>
<dbReference type="PRINTS" id="PR01537">
    <property type="entry name" value="INTRLKN1R1F"/>
</dbReference>
<evidence type="ECO:0000256" key="6">
    <source>
        <dbReference type="ARBA" id="ARBA00022737"/>
    </source>
</evidence>
<feature type="region of interest" description="Disordered" evidence="11">
    <location>
        <begin position="1276"/>
        <end position="1335"/>
    </location>
</feature>
<dbReference type="SUPFAM" id="SSF52200">
    <property type="entry name" value="Toll/Interleukin receptor TIR domain"/>
    <property type="match status" value="1"/>
</dbReference>
<keyword evidence="3" id="KW-0433">Leucine-rich repeat</keyword>
<dbReference type="InterPro" id="IPR032675">
    <property type="entry name" value="LRR_dom_sf"/>
</dbReference>
<protein>
    <recommendedName>
        <fullName evidence="14">TIR domain-containing protein</fullName>
    </recommendedName>
</protein>
<name>A0A2T7P368_POMCA</name>
<reference evidence="15 16" key="1">
    <citation type="submission" date="2018-04" db="EMBL/GenBank/DDBJ databases">
        <title>The genome of golden apple snail Pomacea canaliculata provides insight into stress tolerance and invasive adaptation.</title>
        <authorList>
            <person name="Liu C."/>
            <person name="Liu B."/>
            <person name="Ren Y."/>
            <person name="Zhang Y."/>
            <person name="Wang H."/>
            <person name="Li S."/>
            <person name="Jiang F."/>
            <person name="Yin L."/>
            <person name="Zhang G."/>
            <person name="Qian W."/>
            <person name="Fan W."/>
        </authorList>
    </citation>
    <scope>NUCLEOTIDE SEQUENCE [LARGE SCALE GENOMIC DNA]</scope>
    <source>
        <strain evidence="15">SZHN2017</strain>
        <tissue evidence="15">Muscle</tissue>
    </source>
</reference>
<dbReference type="Proteomes" id="UP000245119">
    <property type="component" value="Linkage Group LG6"/>
</dbReference>
<dbReference type="PANTHER" id="PTHR24365">
    <property type="entry name" value="TOLL-LIKE RECEPTOR"/>
    <property type="match status" value="1"/>
</dbReference>
<comment type="subcellular location">
    <subcellularLocation>
        <location evidence="1">Membrane</location>
        <topology evidence="1">Single-pass membrane protein</topology>
    </subcellularLocation>
</comment>
<dbReference type="Pfam" id="PF01582">
    <property type="entry name" value="TIR"/>
    <property type="match status" value="1"/>
</dbReference>
<keyword evidence="7 12" id="KW-1133">Transmembrane helix</keyword>
<dbReference type="InterPro" id="IPR000157">
    <property type="entry name" value="TIR_dom"/>
</dbReference>
<feature type="region of interest" description="Disordered" evidence="11">
    <location>
        <begin position="1226"/>
        <end position="1250"/>
    </location>
</feature>
<dbReference type="PROSITE" id="PS51450">
    <property type="entry name" value="LRR"/>
    <property type="match status" value="3"/>
</dbReference>
<dbReference type="GO" id="GO:0005886">
    <property type="term" value="C:plasma membrane"/>
    <property type="evidence" value="ECO:0007669"/>
    <property type="project" value="TreeGrafter"/>
</dbReference>
<evidence type="ECO:0000256" key="7">
    <source>
        <dbReference type="ARBA" id="ARBA00022989"/>
    </source>
</evidence>
<organism evidence="15 16">
    <name type="scientific">Pomacea canaliculata</name>
    <name type="common">Golden apple snail</name>
    <dbReference type="NCBI Taxonomy" id="400727"/>
    <lineage>
        <taxon>Eukaryota</taxon>
        <taxon>Metazoa</taxon>
        <taxon>Spiralia</taxon>
        <taxon>Lophotrochozoa</taxon>
        <taxon>Mollusca</taxon>
        <taxon>Gastropoda</taxon>
        <taxon>Caenogastropoda</taxon>
        <taxon>Architaenioglossa</taxon>
        <taxon>Ampullarioidea</taxon>
        <taxon>Ampullariidae</taxon>
        <taxon>Pomacea</taxon>
    </lineage>
</organism>
<dbReference type="FunFam" id="3.80.10.10:FF:000770">
    <property type="entry name" value="Uncharacterized protein"/>
    <property type="match status" value="1"/>
</dbReference>
<comment type="caution">
    <text evidence="15">The sequence shown here is derived from an EMBL/GenBank/DDBJ whole genome shotgun (WGS) entry which is preliminary data.</text>
</comment>